<dbReference type="AlphaFoldDB" id="A0A8T0KLF5"/>
<dbReference type="Proteomes" id="UP000743370">
    <property type="component" value="Unassembled WGS sequence"/>
</dbReference>
<accession>A0A8T0KLF5</accession>
<gene>
    <name evidence="1" type="ORF">HKW66_Vig0096200</name>
</gene>
<reference evidence="1 2" key="1">
    <citation type="submission" date="2020-05" db="EMBL/GenBank/DDBJ databases">
        <title>Vigna angularis (adzuki bean) Var. LongXiaoDou No. 4 denovo assembly.</title>
        <authorList>
            <person name="Xiang H."/>
        </authorList>
    </citation>
    <scope>NUCLEOTIDE SEQUENCE [LARGE SCALE GENOMIC DNA]</scope>
    <source>
        <tissue evidence="1">Leaf</tissue>
    </source>
</reference>
<comment type="caution">
    <text evidence="1">The sequence shown here is derived from an EMBL/GenBank/DDBJ whole genome shotgun (WGS) entry which is preliminary data.</text>
</comment>
<name>A0A8T0KLF5_PHAAN</name>
<proteinExistence type="predicted"/>
<evidence type="ECO:0000313" key="1">
    <source>
        <dbReference type="EMBL" id="KAG2400526.1"/>
    </source>
</evidence>
<protein>
    <submittedName>
        <fullName evidence="1">Uncharacterized protein</fullName>
    </submittedName>
</protein>
<dbReference type="EMBL" id="JABFOF010000004">
    <property type="protein sequence ID" value="KAG2400526.1"/>
    <property type="molecule type" value="Genomic_DNA"/>
</dbReference>
<organism evidence="1 2">
    <name type="scientific">Phaseolus angularis</name>
    <name type="common">Azuki bean</name>
    <name type="synonym">Vigna angularis</name>
    <dbReference type="NCBI Taxonomy" id="3914"/>
    <lineage>
        <taxon>Eukaryota</taxon>
        <taxon>Viridiplantae</taxon>
        <taxon>Streptophyta</taxon>
        <taxon>Embryophyta</taxon>
        <taxon>Tracheophyta</taxon>
        <taxon>Spermatophyta</taxon>
        <taxon>Magnoliopsida</taxon>
        <taxon>eudicotyledons</taxon>
        <taxon>Gunneridae</taxon>
        <taxon>Pentapetalae</taxon>
        <taxon>rosids</taxon>
        <taxon>fabids</taxon>
        <taxon>Fabales</taxon>
        <taxon>Fabaceae</taxon>
        <taxon>Papilionoideae</taxon>
        <taxon>50 kb inversion clade</taxon>
        <taxon>NPAAA clade</taxon>
        <taxon>indigoferoid/millettioid clade</taxon>
        <taxon>Phaseoleae</taxon>
        <taxon>Vigna</taxon>
    </lineage>
</organism>
<evidence type="ECO:0000313" key="2">
    <source>
        <dbReference type="Proteomes" id="UP000743370"/>
    </source>
</evidence>
<sequence length="148" mass="16538">MGDEEEFAGASGLRRAVELILALPPRTATPGRARRFQGWWWRWRPSRWNATICFLQEESAKVVSLVAGFDSYKGVLIGAGVISLLVLDLVKLTENSDNAWCVSDNEGKSVSSKAVAEAEGFQSIIHEHFNVLEKQYREAKKITHLLHA</sequence>